<sequence length="846" mass="90805">MGSLRLLLPPPPLSVSLSDDGKRIKLSTLVYSVVVVVPYNGTGRQPTEEEEETERMMRILNLRFIEGSFSSTSLPFFLSSQRVRARSAGTEAGTGTGTGRVLDFSCGLNMALAGKGVIVDHQAFHNLTSSQLQHKGATIPESLSGLPLLVRGRFHGIGAAAGGGGASQISKPHHISSISNIFVHDGAIGSLPKCDAKVRLISDSSSAVLSLSRILWGTSTRAVSHDSCPLTVYVATSISSGIGDVIDLGSKGNNGFIAADIERSSLVLCGKAFSDLNVTKEALAALSGPVIFARGGLPLCARYRFSILLLSITVFITIEVALGAMATDIHLSQTLRKAGALCTGLLVSGDSVVLIFAPKGTFKSCRHLLVPKEAGVILSSEGVAPLFQTGGQNLFKFPSVVVLASSDSSGVIPSVSKLSPGQAAYHFLAGYQNGKFMPAYNKGPSYIHPMELAKAFLSKLQDDKISSYLLNVNGGEKNVNGKDLANLVQSTLSENIPPFEAKNAICTCDDDGADEISPCSGTTTVCVMDASGRLGSTLVHRLLHRGYAVHAALQTHHIIICAGAGAGAGVDDEAECFDDELVKKKKVSVFRSDPFDYHSIMVALEGCSALFYSFEPPSDHPTYDEFMAEAEVRAAHNVLEACAQTDTIHKVVFTSSVTAVIWRDDRTTSPSSSHEIDERNWSDVNFCKKFKLWHALSKTLAEKTAWALAMDRGLNMVSVNGGLLMSPDLTITNPYLKGTAEMYQDGLLVTVDLKFLVDAHISVLEEASSYGRYVCFDRVINCYKDAVGLARMLLPPSQTSFLQTQTQPQTPSFEETETMVVYQQKISNEKLNKLMVDFDTTLQLSH</sequence>
<comment type="similarity">
    <text evidence="2">Belongs to the phosphoenolpyruvate carboxykinase (ATP) family.</text>
</comment>
<dbReference type="Gene3D" id="3.90.228.20">
    <property type="match status" value="1"/>
</dbReference>
<evidence type="ECO:0000256" key="1">
    <source>
        <dbReference type="ARBA" id="ARBA00004742"/>
    </source>
</evidence>
<evidence type="ECO:0000256" key="4">
    <source>
        <dbReference type="ARBA" id="ARBA00022741"/>
    </source>
</evidence>
<dbReference type="InterPro" id="IPR036291">
    <property type="entry name" value="NAD(P)-bd_dom_sf"/>
</dbReference>
<dbReference type="InterPro" id="IPR013035">
    <property type="entry name" value="PEP_carboxykinase_C"/>
</dbReference>
<organism evidence="10 11">
    <name type="scientific">Malus domestica</name>
    <name type="common">Apple</name>
    <name type="synonym">Pyrus malus</name>
    <dbReference type="NCBI Taxonomy" id="3750"/>
    <lineage>
        <taxon>Eukaryota</taxon>
        <taxon>Viridiplantae</taxon>
        <taxon>Streptophyta</taxon>
        <taxon>Embryophyta</taxon>
        <taxon>Tracheophyta</taxon>
        <taxon>Spermatophyta</taxon>
        <taxon>Magnoliopsida</taxon>
        <taxon>eudicotyledons</taxon>
        <taxon>Gunneridae</taxon>
        <taxon>Pentapetalae</taxon>
        <taxon>rosids</taxon>
        <taxon>fabids</taxon>
        <taxon>Rosales</taxon>
        <taxon>Rosaceae</taxon>
        <taxon>Amygdaloideae</taxon>
        <taxon>Maleae</taxon>
        <taxon>Malus</taxon>
    </lineage>
</organism>
<dbReference type="CDD" id="cd08958">
    <property type="entry name" value="FR_SDR_e"/>
    <property type="match status" value="1"/>
</dbReference>
<dbReference type="GO" id="GO:0004612">
    <property type="term" value="F:phosphoenolpyruvate carboxykinase (ATP) activity"/>
    <property type="evidence" value="ECO:0007669"/>
    <property type="project" value="UniProtKB-EC"/>
</dbReference>
<dbReference type="AlphaFoldDB" id="A0A498JNF7"/>
<dbReference type="SUPFAM" id="SSF68923">
    <property type="entry name" value="PEP carboxykinase N-terminal domain"/>
    <property type="match status" value="1"/>
</dbReference>
<dbReference type="SUPFAM" id="SSF53795">
    <property type="entry name" value="PEP carboxykinase-like"/>
    <property type="match status" value="1"/>
</dbReference>
<evidence type="ECO:0000256" key="9">
    <source>
        <dbReference type="ARBA" id="ARBA00047371"/>
    </source>
</evidence>
<comment type="caution">
    <text evidence="10">The sequence shown here is derived from an EMBL/GenBank/DDBJ whole genome shotgun (WGS) entry which is preliminary data.</text>
</comment>
<dbReference type="EMBL" id="RDQH01000333">
    <property type="protein sequence ID" value="RXH95383.1"/>
    <property type="molecule type" value="Genomic_DNA"/>
</dbReference>
<dbReference type="Pfam" id="PF01293">
    <property type="entry name" value="PEPCK_ATP"/>
    <property type="match status" value="1"/>
</dbReference>
<keyword evidence="8" id="KW-0456">Lyase</keyword>
<dbReference type="PANTHER" id="PTHR10366">
    <property type="entry name" value="NAD DEPENDENT EPIMERASE/DEHYDRATASE"/>
    <property type="match status" value="1"/>
</dbReference>
<proteinExistence type="inferred from homology"/>
<gene>
    <name evidence="10" type="ORF">DVH24_025067</name>
</gene>
<dbReference type="STRING" id="3750.A0A498JNF7"/>
<dbReference type="GO" id="GO:0005524">
    <property type="term" value="F:ATP binding"/>
    <property type="evidence" value="ECO:0007669"/>
    <property type="project" value="UniProtKB-KW"/>
</dbReference>
<dbReference type="Gene3D" id="3.40.449.10">
    <property type="entry name" value="Phosphoenolpyruvate Carboxykinase, domain 1"/>
    <property type="match status" value="1"/>
</dbReference>
<dbReference type="GO" id="GO:0006094">
    <property type="term" value="P:gluconeogenesis"/>
    <property type="evidence" value="ECO:0007669"/>
    <property type="project" value="UniProtKB-UniPathway"/>
</dbReference>
<keyword evidence="4" id="KW-0547">Nucleotide-binding</keyword>
<dbReference type="EC" id="4.1.1.49" evidence="3"/>
<dbReference type="UniPathway" id="UPA00138"/>
<protein>
    <recommendedName>
        <fullName evidence="3">phosphoenolpyruvate carboxykinase (ATP)</fullName>
        <ecNumber evidence="3">4.1.1.49</ecNumber>
    </recommendedName>
</protein>
<evidence type="ECO:0000256" key="6">
    <source>
        <dbReference type="ARBA" id="ARBA00022857"/>
    </source>
</evidence>
<dbReference type="InterPro" id="IPR001272">
    <property type="entry name" value="PEP_carboxykinase_ATP"/>
</dbReference>
<evidence type="ECO:0000256" key="3">
    <source>
        <dbReference type="ARBA" id="ARBA00012363"/>
    </source>
</evidence>
<name>A0A498JNF7_MALDO</name>
<evidence type="ECO:0000256" key="5">
    <source>
        <dbReference type="ARBA" id="ARBA00022840"/>
    </source>
</evidence>
<reference evidence="10 11" key="1">
    <citation type="submission" date="2018-10" db="EMBL/GenBank/DDBJ databases">
        <title>A high-quality apple genome assembly.</title>
        <authorList>
            <person name="Hu J."/>
        </authorList>
    </citation>
    <scope>NUCLEOTIDE SEQUENCE [LARGE SCALE GENOMIC DNA]</scope>
    <source>
        <strain evidence="11">cv. HFTH1</strain>
        <tissue evidence="10">Young leaf</tissue>
    </source>
</reference>
<comment type="catalytic activity">
    <reaction evidence="9">
        <text>oxaloacetate + ATP = phosphoenolpyruvate + ADP + CO2</text>
        <dbReference type="Rhea" id="RHEA:18617"/>
        <dbReference type="ChEBI" id="CHEBI:16452"/>
        <dbReference type="ChEBI" id="CHEBI:16526"/>
        <dbReference type="ChEBI" id="CHEBI:30616"/>
        <dbReference type="ChEBI" id="CHEBI:58702"/>
        <dbReference type="ChEBI" id="CHEBI:456216"/>
        <dbReference type="EC" id="4.1.1.49"/>
    </reaction>
</comment>
<dbReference type="SUPFAM" id="SSF51735">
    <property type="entry name" value="NAD(P)-binding Rossmann-fold domains"/>
    <property type="match status" value="1"/>
</dbReference>
<dbReference type="Proteomes" id="UP000290289">
    <property type="component" value="Chromosome 7"/>
</dbReference>
<keyword evidence="5" id="KW-0067">ATP-binding</keyword>
<dbReference type="Gene3D" id="3.40.50.720">
    <property type="entry name" value="NAD(P)-binding Rossmann-like Domain"/>
    <property type="match status" value="1"/>
</dbReference>
<keyword evidence="6" id="KW-0521">NADP</keyword>
<comment type="pathway">
    <text evidence="1">Carbohydrate biosynthesis; gluconeogenesis.</text>
</comment>
<accession>A0A498JNF7</accession>
<keyword evidence="11" id="KW-1185">Reference proteome</keyword>
<dbReference type="PANTHER" id="PTHR10366:SF749">
    <property type="entry name" value="NAD DEPENDENT EPIMERASE_DEHYDRATASE FAMILY PROTEIN, EXPRESSED"/>
    <property type="match status" value="1"/>
</dbReference>
<keyword evidence="7" id="KW-0560">Oxidoreductase</keyword>
<evidence type="ECO:0000313" key="11">
    <source>
        <dbReference type="Proteomes" id="UP000290289"/>
    </source>
</evidence>
<dbReference type="InterPro" id="IPR008210">
    <property type="entry name" value="PEP_carboxykinase_N"/>
</dbReference>
<evidence type="ECO:0000256" key="7">
    <source>
        <dbReference type="ARBA" id="ARBA00023002"/>
    </source>
</evidence>
<dbReference type="InterPro" id="IPR050425">
    <property type="entry name" value="NAD(P)_dehydrat-like"/>
</dbReference>
<dbReference type="GO" id="GO:0016616">
    <property type="term" value="F:oxidoreductase activity, acting on the CH-OH group of donors, NAD or NADP as acceptor"/>
    <property type="evidence" value="ECO:0007669"/>
    <property type="project" value="TreeGrafter"/>
</dbReference>
<evidence type="ECO:0000256" key="8">
    <source>
        <dbReference type="ARBA" id="ARBA00023239"/>
    </source>
</evidence>
<evidence type="ECO:0000313" key="10">
    <source>
        <dbReference type="EMBL" id="RXH95383.1"/>
    </source>
</evidence>
<evidence type="ECO:0000256" key="2">
    <source>
        <dbReference type="ARBA" id="ARBA00006052"/>
    </source>
</evidence>